<sequence>MKKLKKRLQDSLMKTKCNNRTDLEALPSSNILKMEPPSTSTKPKNNKKITSLLSNGLGWAFQKKLCESWKDGALWCMTKYKPVAKKVRPINQPIPQTLNPPLKRPPLSRDPYETPLTPHPPEFTPTERITEERLKVLNFGPKDFLWEEEVKLFKHLIVKREKVLAFDTEERGLLKHSYGLHSIIQVVDH</sequence>
<dbReference type="EMBL" id="AJIL01004997">
    <property type="protein sequence ID" value="KNE87533.1"/>
    <property type="molecule type" value="Genomic_DNA"/>
</dbReference>
<evidence type="ECO:0000313" key="3">
    <source>
        <dbReference type="Proteomes" id="UP000054564"/>
    </source>
</evidence>
<accession>A0A0L0UKG3</accession>
<feature type="non-terminal residue" evidence="2">
    <location>
        <position position="189"/>
    </location>
</feature>
<dbReference type="OrthoDB" id="5599163at2759"/>
<dbReference type="STRING" id="1165861.A0A0L0UKG3"/>
<name>A0A0L0UKG3_9BASI</name>
<organism evidence="2 3">
    <name type="scientific">Puccinia striiformis f. sp. tritici PST-78</name>
    <dbReference type="NCBI Taxonomy" id="1165861"/>
    <lineage>
        <taxon>Eukaryota</taxon>
        <taxon>Fungi</taxon>
        <taxon>Dikarya</taxon>
        <taxon>Basidiomycota</taxon>
        <taxon>Pucciniomycotina</taxon>
        <taxon>Pucciniomycetes</taxon>
        <taxon>Pucciniales</taxon>
        <taxon>Pucciniaceae</taxon>
        <taxon>Puccinia</taxon>
    </lineage>
</organism>
<feature type="compositionally biased region" description="Polar residues" evidence="1">
    <location>
        <begin position="27"/>
        <end position="47"/>
    </location>
</feature>
<evidence type="ECO:0000313" key="2">
    <source>
        <dbReference type="EMBL" id="KNE87533.1"/>
    </source>
</evidence>
<gene>
    <name evidence="2" type="ORF">PSTG_19082</name>
</gene>
<protein>
    <submittedName>
        <fullName evidence="2">Uncharacterized protein</fullName>
    </submittedName>
</protein>
<comment type="caution">
    <text evidence="2">The sequence shown here is derived from an EMBL/GenBank/DDBJ whole genome shotgun (WGS) entry which is preliminary data.</text>
</comment>
<feature type="region of interest" description="Disordered" evidence="1">
    <location>
        <begin position="1"/>
        <end position="47"/>
    </location>
</feature>
<evidence type="ECO:0000256" key="1">
    <source>
        <dbReference type="SAM" id="MobiDB-lite"/>
    </source>
</evidence>
<reference evidence="3" key="1">
    <citation type="submission" date="2014-03" db="EMBL/GenBank/DDBJ databases">
        <title>The Genome Sequence of Puccinia striiformis f. sp. tritici PST-78.</title>
        <authorList>
            <consortium name="The Broad Institute Genome Sequencing Platform"/>
            <person name="Cuomo C."/>
            <person name="Hulbert S."/>
            <person name="Chen X."/>
            <person name="Walker B."/>
            <person name="Young S.K."/>
            <person name="Zeng Q."/>
            <person name="Gargeya S."/>
            <person name="Fitzgerald M."/>
            <person name="Haas B."/>
            <person name="Abouelleil A."/>
            <person name="Alvarado L."/>
            <person name="Arachchi H.M."/>
            <person name="Berlin A.M."/>
            <person name="Chapman S.B."/>
            <person name="Goldberg J."/>
            <person name="Griggs A."/>
            <person name="Gujja S."/>
            <person name="Hansen M."/>
            <person name="Howarth C."/>
            <person name="Imamovic A."/>
            <person name="Larimer J."/>
            <person name="McCowan C."/>
            <person name="Montmayeur A."/>
            <person name="Murphy C."/>
            <person name="Neiman D."/>
            <person name="Pearson M."/>
            <person name="Priest M."/>
            <person name="Roberts A."/>
            <person name="Saif S."/>
            <person name="Shea T."/>
            <person name="Sisk P."/>
            <person name="Sykes S."/>
            <person name="Wortman J."/>
            <person name="Nusbaum C."/>
            <person name="Birren B."/>
        </authorList>
    </citation>
    <scope>NUCLEOTIDE SEQUENCE [LARGE SCALE GENOMIC DNA]</scope>
    <source>
        <strain evidence="3">race PST-78</strain>
    </source>
</reference>
<dbReference type="Proteomes" id="UP000054564">
    <property type="component" value="Unassembled WGS sequence"/>
</dbReference>
<proteinExistence type="predicted"/>
<keyword evidence="3" id="KW-1185">Reference proteome</keyword>
<dbReference type="AlphaFoldDB" id="A0A0L0UKG3"/>